<accession>A0AAV9WIN4</accession>
<keyword evidence="3" id="KW-1185">Reference proteome</keyword>
<evidence type="ECO:0000313" key="3">
    <source>
        <dbReference type="Proteomes" id="UP001370758"/>
    </source>
</evidence>
<dbReference type="AlphaFoldDB" id="A0AAV9WIN4"/>
<evidence type="ECO:0000313" key="2">
    <source>
        <dbReference type="EMBL" id="KAK6508007.1"/>
    </source>
</evidence>
<proteinExistence type="predicted"/>
<dbReference type="Proteomes" id="UP001370758">
    <property type="component" value="Unassembled WGS sequence"/>
</dbReference>
<feature type="signal peptide" evidence="1">
    <location>
        <begin position="1"/>
        <end position="20"/>
    </location>
</feature>
<sequence length="158" mass="17810">MKATFIAITVAAAIAQFISAELTDPTNSPSNHSGRAIVYTLTEAQAARAQARVDMLSSVPHTKVNTEEISKLMEGGTSPLKGFEGCTEDQKYFIFQAFLQVRKIFEPVVKRWKDYPIDWTSAAALEFFGPPVDTRKYRKTVRCKFKASCESFRWKLYA</sequence>
<evidence type="ECO:0000256" key="1">
    <source>
        <dbReference type="SAM" id="SignalP"/>
    </source>
</evidence>
<reference evidence="2 3" key="1">
    <citation type="submission" date="2023-08" db="EMBL/GenBank/DDBJ databases">
        <authorList>
            <person name="Palmer J.M."/>
        </authorList>
    </citation>
    <scope>NUCLEOTIDE SEQUENCE [LARGE SCALE GENOMIC DNA]</scope>
    <source>
        <strain evidence="2 3">TWF481</strain>
    </source>
</reference>
<gene>
    <name evidence="2" type="ORF">TWF481_006426</name>
</gene>
<keyword evidence="1" id="KW-0732">Signal</keyword>
<feature type="chain" id="PRO_5043956604" evidence="1">
    <location>
        <begin position="21"/>
        <end position="158"/>
    </location>
</feature>
<organism evidence="2 3">
    <name type="scientific">Arthrobotrys musiformis</name>
    <dbReference type="NCBI Taxonomy" id="47236"/>
    <lineage>
        <taxon>Eukaryota</taxon>
        <taxon>Fungi</taxon>
        <taxon>Dikarya</taxon>
        <taxon>Ascomycota</taxon>
        <taxon>Pezizomycotina</taxon>
        <taxon>Orbiliomycetes</taxon>
        <taxon>Orbiliales</taxon>
        <taxon>Orbiliaceae</taxon>
        <taxon>Arthrobotrys</taxon>
    </lineage>
</organism>
<name>A0AAV9WIN4_9PEZI</name>
<comment type="caution">
    <text evidence="2">The sequence shown here is derived from an EMBL/GenBank/DDBJ whole genome shotgun (WGS) entry which is preliminary data.</text>
</comment>
<dbReference type="EMBL" id="JAVHJL010000003">
    <property type="protein sequence ID" value="KAK6508007.1"/>
    <property type="molecule type" value="Genomic_DNA"/>
</dbReference>
<protein>
    <submittedName>
        <fullName evidence="2">Uncharacterized protein</fullName>
    </submittedName>
</protein>